<dbReference type="GO" id="GO:0005886">
    <property type="term" value="C:plasma membrane"/>
    <property type="evidence" value="ECO:0007669"/>
    <property type="project" value="UniProtKB-SubCell"/>
</dbReference>
<dbReference type="AlphaFoldDB" id="A0A6A8DE89"/>
<evidence type="ECO:0000256" key="6">
    <source>
        <dbReference type="ARBA" id="ARBA00023306"/>
    </source>
</evidence>
<dbReference type="GO" id="GO:0043093">
    <property type="term" value="P:FtsZ-dependent cytokinesis"/>
    <property type="evidence" value="ECO:0007669"/>
    <property type="project" value="UniProtKB-UniRule"/>
</dbReference>
<dbReference type="RefSeq" id="WP_153735821.1">
    <property type="nucleotide sequence ID" value="NZ_WJNG01000004.1"/>
</dbReference>
<comment type="similarity">
    <text evidence="7">Belongs to the FtsL family.</text>
</comment>
<evidence type="ECO:0000256" key="2">
    <source>
        <dbReference type="ARBA" id="ARBA00022618"/>
    </source>
</evidence>
<comment type="subcellular location">
    <subcellularLocation>
        <location evidence="7">Cell membrane</location>
        <topology evidence="7">Single-pass type II membrane protein</topology>
    </subcellularLocation>
    <text evidence="7">Localizes to the division septum where it forms a ring structure.</text>
</comment>
<protein>
    <recommendedName>
        <fullName evidence="7 8">Cell division protein FtsL</fullName>
    </recommendedName>
</protein>
<proteinExistence type="inferred from homology"/>
<keyword evidence="3 7" id="KW-0812">Transmembrane</keyword>
<dbReference type="InterPro" id="IPR007060">
    <property type="entry name" value="FtsL/DivIC"/>
</dbReference>
<evidence type="ECO:0000313" key="12">
    <source>
        <dbReference type="Proteomes" id="UP000799092"/>
    </source>
</evidence>
<reference evidence="11" key="1">
    <citation type="submission" date="2019-11" db="EMBL/GenBank/DDBJ databases">
        <authorList>
            <person name="Li J."/>
        </authorList>
    </citation>
    <scope>NUCLEOTIDE SEQUENCE</scope>
    <source>
        <strain evidence="11">B6B</strain>
    </source>
</reference>
<evidence type="ECO:0000256" key="1">
    <source>
        <dbReference type="ARBA" id="ARBA00022475"/>
    </source>
</evidence>
<name>A0A6A8DE89_9BACI</name>
<sequence length="129" mass="14859">MSSSQARNWQNSWQEQPVNPTRQTDTKQKVKVKVKKSWITTGEKFLYTFLSAVALIVLYFTVSFSATTDSLNRDVQKLESDVKQQEVQNENLQYKVKEYSNPDRILQIAKENGLSIQNTQVIQATQISN</sequence>
<feature type="coiled-coil region" evidence="9">
    <location>
        <begin position="68"/>
        <end position="95"/>
    </location>
</feature>
<evidence type="ECO:0000256" key="7">
    <source>
        <dbReference type="HAMAP-Rule" id="MF_00910"/>
    </source>
</evidence>
<evidence type="ECO:0000256" key="5">
    <source>
        <dbReference type="ARBA" id="ARBA00023136"/>
    </source>
</evidence>
<accession>A0A6A8DE89</accession>
<comment type="caution">
    <text evidence="11">The sequence shown here is derived from an EMBL/GenBank/DDBJ whole genome shotgun (WGS) entry which is preliminary data.</text>
</comment>
<evidence type="ECO:0000256" key="4">
    <source>
        <dbReference type="ARBA" id="ARBA00022989"/>
    </source>
</evidence>
<evidence type="ECO:0000256" key="8">
    <source>
        <dbReference type="NCBIfam" id="TIGR02209"/>
    </source>
</evidence>
<dbReference type="Pfam" id="PF04977">
    <property type="entry name" value="DivIC"/>
    <property type="match status" value="1"/>
</dbReference>
<keyword evidence="12" id="KW-1185">Reference proteome</keyword>
<keyword evidence="4 7" id="KW-1133">Transmembrane helix</keyword>
<dbReference type="EMBL" id="WJNG01000004">
    <property type="protein sequence ID" value="MRH42159.1"/>
    <property type="molecule type" value="Genomic_DNA"/>
</dbReference>
<evidence type="ECO:0000313" key="11">
    <source>
        <dbReference type="EMBL" id="MRH42159.1"/>
    </source>
</evidence>
<keyword evidence="5 7" id="KW-0472">Membrane</keyword>
<dbReference type="GO" id="GO:0032153">
    <property type="term" value="C:cell division site"/>
    <property type="evidence" value="ECO:0007669"/>
    <property type="project" value="UniProtKB-UniRule"/>
</dbReference>
<evidence type="ECO:0000256" key="3">
    <source>
        <dbReference type="ARBA" id="ARBA00022692"/>
    </source>
</evidence>
<dbReference type="NCBIfam" id="TIGR02209">
    <property type="entry name" value="ftsL_broad"/>
    <property type="match status" value="1"/>
</dbReference>
<evidence type="ECO:0000256" key="10">
    <source>
        <dbReference type="SAM" id="MobiDB-lite"/>
    </source>
</evidence>
<dbReference type="OrthoDB" id="2973386at2"/>
<feature type="region of interest" description="Disordered" evidence="10">
    <location>
        <begin position="1"/>
        <end position="28"/>
    </location>
</feature>
<feature type="compositionally biased region" description="Polar residues" evidence="10">
    <location>
        <begin position="1"/>
        <end position="23"/>
    </location>
</feature>
<evidence type="ECO:0000256" key="9">
    <source>
        <dbReference type="SAM" id="Coils"/>
    </source>
</evidence>
<organism evidence="11 12">
    <name type="scientific">Aquibacillus halophilus</name>
    <dbReference type="NCBI Taxonomy" id="930132"/>
    <lineage>
        <taxon>Bacteria</taxon>
        <taxon>Bacillati</taxon>
        <taxon>Bacillota</taxon>
        <taxon>Bacilli</taxon>
        <taxon>Bacillales</taxon>
        <taxon>Bacillaceae</taxon>
        <taxon>Aquibacillus</taxon>
    </lineage>
</organism>
<comment type="function">
    <text evidence="7">Essential cell division protein.</text>
</comment>
<feature type="transmembrane region" description="Helical" evidence="7">
    <location>
        <begin position="45"/>
        <end position="66"/>
    </location>
</feature>
<dbReference type="Proteomes" id="UP000799092">
    <property type="component" value="Unassembled WGS sequence"/>
</dbReference>
<keyword evidence="1 7" id="KW-1003">Cell membrane</keyword>
<dbReference type="InterPro" id="IPR011922">
    <property type="entry name" value="Cell_div_FtsL"/>
</dbReference>
<keyword evidence="9" id="KW-0175">Coiled coil</keyword>
<dbReference type="HAMAP" id="MF_00910">
    <property type="entry name" value="FtsL"/>
    <property type="match status" value="1"/>
</dbReference>
<keyword evidence="6 7" id="KW-0131">Cell cycle</keyword>
<keyword evidence="2 7" id="KW-0132">Cell division</keyword>
<gene>
    <name evidence="7 11" type="primary">ftsL</name>
    <name evidence="11" type="ORF">GH741_05645</name>
</gene>